<organism evidence="1 2">
    <name type="scientific">Cajanus cajan</name>
    <name type="common">Pigeon pea</name>
    <name type="synonym">Cajanus indicus</name>
    <dbReference type="NCBI Taxonomy" id="3821"/>
    <lineage>
        <taxon>Eukaryota</taxon>
        <taxon>Viridiplantae</taxon>
        <taxon>Streptophyta</taxon>
        <taxon>Embryophyta</taxon>
        <taxon>Tracheophyta</taxon>
        <taxon>Spermatophyta</taxon>
        <taxon>Magnoliopsida</taxon>
        <taxon>eudicotyledons</taxon>
        <taxon>Gunneridae</taxon>
        <taxon>Pentapetalae</taxon>
        <taxon>rosids</taxon>
        <taxon>fabids</taxon>
        <taxon>Fabales</taxon>
        <taxon>Fabaceae</taxon>
        <taxon>Papilionoideae</taxon>
        <taxon>50 kb inversion clade</taxon>
        <taxon>NPAAA clade</taxon>
        <taxon>indigoferoid/millettioid clade</taxon>
        <taxon>Phaseoleae</taxon>
        <taxon>Cajanus</taxon>
    </lineage>
</organism>
<name>A0A151SHM6_CAJCA</name>
<proteinExistence type="predicted"/>
<accession>A0A151SHM6</accession>
<protein>
    <submittedName>
        <fullName evidence="1">Uncharacterized protein</fullName>
    </submittedName>
</protein>
<gene>
    <name evidence="1" type="ORF">KK1_000521</name>
</gene>
<feature type="non-terminal residue" evidence="1">
    <location>
        <position position="1"/>
    </location>
</feature>
<evidence type="ECO:0000313" key="2">
    <source>
        <dbReference type="Proteomes" id="UP000075243"/>
    </source>
</evidence>
<sequence length="53" mass="6026">SFTHVFRRGNSCTDWLAKRGSTSDTLLVIIEKTKTIIQLLLVVDALRTPYPHL</sequence>
<dbReference type="EMBL" id="CM003613">
    <property type="protein sequence ID" value="KYP54336.1"/>
    <property type="molecule type" value="Genomic_DNA"/>
</dbReference>
<dbReference type="AlphaFoldDB" id="A0A151SHM6"/>
<dbReference type="Gramene" id="C.cajan_00504.t">
    <property type="protein sequence ID" value="C.cajan_00504.t.cds1"/>
    <property type="gene ID" value="C.cajan_00504"/>
</dbReference>
<dbReference type="Proteomes" id="UP000075243">
    <property type="component" value="Chromosome 11"/>
</dbReference>
<evidence type="ECO:0000313" key="1">
    <source>
        <dbReference type="EMBL" id="KYP54336.1"/>
    </source>
</evidence>
<keyword evidence="2" id="KW-1185">Reference proteome</keyword>
<reference evidence="1 2" key="1">
    <citation type="journal article" date="2012" name="Nat. Biotechnol.">
        <title>Draft genome sequence of pigeonpea (Cajanus cajan), an orphan legume crop of resource-poor farmers.</title>
        <authorList>
            <person name="Varshney R.K."/>
            <person name="Chen W."/>
            <person name="Li Y."/>
            <person name="Bharti A.K."/>
            <person name="Saxena R.K."/>
            <person name="Schlueter J.A."/>
            <person name="Donoghue M.T."/>
            <person name="Azam S."/>
            <person name="Fan G."/>
            <person name="Whaley A.M."/>
            <person name="Farmer A.D."/>
            <person name="Sheridan J."/>
            <person name="Iwata A."/>
            <person name="Tuteja R."/>
            <person name="Penmetsa R.V."/>
            <person name="Wu W."/>
            <person name="Upadhyaya H.D."/>
            <person name="Yang S.P."/>
            <person name="Shah T."/>
            <person name="Saxena K.B."/>
            <person name="Michael T."/>
            <person name="McCombie W.R."/>
            <person name="Yang B."/>
            <person name="Zhang G."/>
            <person name="Yang H."/>
            <person name="Wang J."/>
            <person name="Spillane C."/>
            <person name="Cook D.R."/>
            <person name="May G.D."/>
            <person name="Xu X."/>
            <person name="Jackson S.A."/>
        </authorList>
    </citation>
    <scope>NUCLEOTIDE SEQUENCE [LARGE SCALE GENOMIC DNA]</scope>
    <source>
        <strain evidence="2">cv. Asha</strain>
    </source>
</reference>